<dbReference type="GO" id="GO:0032259">
    <property type="term" value="P:methylation"/>
    <property type="evidence" value="ECO:0007669"/>
    <property type="project" value="UniProtKB-KW"/>
</dbReference>
<dbReference type="Gene3D" id="3.40.50.150">
    <property type="entry name" value="Vaccinia Virus protein VP39"/>
    <property type="match status" value="1"/>
</dbReference>
<dbReference type="Proteomes" id="UP001061302">
    <property type="component" value="Chromosome"/>
</dbReference>
<dbReference type="PANTHER" id="PTHR43397">
    <property type="entry name" value="ERGOTHIONEINE BIOSYNTHESIS PROTEIN 1"/>
    <property type="match status" value="1"/>
</dbReference>
<gene>
    <name evidence="4" type="primary">egtD</name>
    <name evidence="4" type="ORF">N8I74_01665</name>
</gene>
<organism evidence="4 5">
    <name type="scientific">Chitiniphilus purpureus</name>
    <dbReference type="NCBI Taxonomy" id="2981137"/>
    <lineage>
        <taxon>Bacteria</taxon>
        <taxon>Pseudomonadati</taxon>
        <taxon>Pseudomonadota</taxon>
        <taxon>Betaproteobacteria</taxon>
        <taxon>Neisseriales</taxon>
        <taxon>Chitinibacteraceae</taxon>
        <taxon>Chitiniphilus</taxon>
    </lineage>
</organism>
<sequence length="344" mass="38462">MNHPNQPDLETFEPLSLAPAVPALSRIQTQQDQQHTRQTLLQGLLAPQARICPKFLYDEQGCALYNAICNLAEYYPTRTEAGIFNRYRNEIARKLPRGCQWVDLGCGDGAKAFEWLMHVNATRYVGVDIASDWLQNTLQSGAKRFPEIEFIGIVTDFTKPLKLDRVIASAEEMTPVLFYPGSSIGNFEPEAALSLLQAMRMHLGRDGKLLIGVDTPKDTKLLEAAYDDALGVTAAFNRNVLRAVNRELGSDFDPRGFAHRAVFNATHSRVEMHLVSLREQLVHLESQARHFAVGEYIVTEHSYKYSTERFTELLSLAGFGRIDHFSDETGGFNVFLASPAGALE</sequence>
<evidence type="ECO:0000259" key="3">
    <source>
        <dbReference type="Pfam" id="PF10017"/>
    </source>
</evidence>
<keyword evidence="1 4" id="KW-0489">Methyltransferase</keyword>
<dbReference type="NCBIfam" id="TIGR03438">
    <property type="entry name" value="egtD_ergothio"/>
    <property type="match status" value="1"/>
</dbReference>
<dbReference type="PIRSF" id="PIRSF018005">
    <property type="entry name" value="UCP018005"/>
    <property type="match status" value="1"/>
</dbReference>
<proteinExistence type="predicted"/>
<dbReference type="CDD" id="cd02440">
    <property type="entry name" value="AdoMet_MTases"/>
    <property type="match status" value="1"/>
</dbReference>
<feature type="domain" description="Histidine-specific methyltransferase SAM-dependent" evidence="3">
    <location>
        <begin position="37"/>
        <end position="338"/>
    </location>
</feature>
<evidence type="ECO:0000256" key="2">
    <source>
        <dbReference type="ARBA" id="ARBA00022679"/>
    </source>
</evidence>
<dbReference type="InterPro" id="IPR017804">
    <property type="entry name" value="MeTrfase_EgtD-like"/>
</dbReference>
<dbReference type="PANTHER" id="PTHR43397:SF1">
    <property type="entry name" value="ERGOTHIONEINE BIOSYNTHESIS PROTEIN 1"/>
    <property type="match status" value="1"/>
</dbReference>
<dbReference type="Pfam" id="PF10017">
    <property type="entry name" value="Methyltransf_33"/>
    <property type="match status" value="1"/>
</dbReference>
<evidence type="ECO:0000313" key="5">
    <source>
        <dbReference type="Proteomes" id="UP001061302"/>
    </source>
</evidence>
<evidence type="ECO:0000313" key="4">
    <source>
        <dbReference type="EMBL" id="UXY15749.1"/>
    </source>
</evidence>
<dbReference type="InterPro" id="IPR019257">
    <property type="entry name" value="MeTrfase_dom"/>
</dbReference>
<dbReference type="InterPro" id="IPR051128">
    <property type="entry name" value="EgtD_Methyltrsf_superfamily"/>
</dbReference>
<accession>A0ABY6DN15</accession>
<keyword evidence="5" id="KW-1185">Reference proteome</keyword>
<dbReference type="GO" id="GO:0052706">
    <property type="term" value="F:L-histidine N(alpha)-methyltransferase activity"/>
    <property type="evidence" value="ECO:0007669"/>
    <property type="project" value="UniProtKB-EC"/>
</dbReference>
<protein>
    <submittedName>
        <fullName evidence="4">L-histidine N(Alpha)-methyltransferase</fullName>
        <ecNumber evidence="4">2.1.1.44</ecNumber>
    </submittedName>
</protein>
<name>A0ABY6DN15_9NEIS</name>
<keyword evidence="2 4" id="KW-0808">Transferase</keyword>
<dbReference type="EMBL" id="CP106753">
    <property type="protein sequence ID" value="UXY15749.1"/>
    <property type="molecule type" value="Genomic_DNA"/>
</dbReference>
<dbReference type="RefSeq" id="WP_263125184.1">
    <property type="nucleotide sequence ID" value="NZ_CP106753.1"/>
</dbReference>
<dbReference type="EC" id="2.1.1.44" evidence="4"/>
<reference evidence="4" key="1">
    <citation type="submission" date="2022-10" db="EMBL/GenBank/DDBJ databases">
        <title>Chitiniphilus purpureus sp. nov., a novel chitin-degrading bacterium isolated from crawfish pond sediment.</title>
        <authorList>
            <person name="Li K."/>
        </authorList>
    </citation>
    <scope>NUCLEOTIDE SEQUENCE</scope>
    <source>
        <strain evidence="4">CD1</strain>
    </source>
</reference>
<dbReference type="SUPFAM" id="SSF53335">
    <property type="entry name" value="S-adenosyl-L-methionine-dependent methyltransferases"/>
    <property type="match status" value="1"/>
</dbReference>
<evidence type="ECO:0000256" key="1">
    <source>
        <dbReference type="ARBA" id="ARBA00022603"/>
    </source>
</evidence>
<dbReference type="InterPro" id="IPR029063">
    <property type="entry name" value="SAM-dependent_MTases_sf"/>
</dbReference>
<dbReference type="InterPro" id="IPR035094">
    <property type="entry name" value="EgtD"/>
</dbReference>